<reference evidence="9 10" key="1">
    <citation type="submission" date="2016-03" db="EMBL/GenBank/DDBJ databases">
        <authorList>
            <person name="Sant'Anna F.H."/>
            <person name="Ambrosini A."/>
            <person name="Souza R."/>
            <person name="Bach E."/>
            <person name="Fernandes G."/>
            <person name="Balsanelli E."/>
            <person name="Baura V.A."/>
            <person name="Souza E.M."/>
            <person name="Passaglia L."/>
        </authorList>
    </citation>
    <scope>NUCLEOTIDE SEQUENCE [LARGE SCALE GENOMIC DNA]</scope>
    <source>
        <strain evidence="9 10">P26E</strain>
    </source>
</reference>
<feature type="transmembrane region" description="Helical" evidence="7">
    <location>
        <begin position="125"/>
        <end position="143"/>
    </location>
</feature>
<dbReference type="InterPro" id="IPR050638">
    <property type="entry name" value="AA-Vitamin_Transporters"/>
</dbReference>
<dbReference type="InterPro" id="IPR000620">
    <property type="entry name" value="EamA_dom"/>
</dbReference>
<keyword evidence="6 7" id="KW-0472">Membrane</keyword>
<keyword evidence="3" id="KW-1003">Cell membrane</keyword>
<evidence type="ECO:0000256" key="3">
    <source>
        <dbReference type="ARBA" id="ARBA00022475"/>
    </source>
</evidence>
<keyword evidence="5 7" id="KW-1133">Transmembrane helix</keyword>
<comment type="similarity">
    <text evidence="2">Belongs to the EamA transporter family.</text>
</comment>
<feature type="transmembrane region" description="Helical" evidence="7">
    <location>
        <begin position="12"/>
        <end position="34"/>
    </location>
</feature>
<accession>A0ABX3EN11</accession>
<dbReference type="PANTHER" id="PTHR32322">
    <property type="entry name" value="INNER MEMBRANE TRANSPORTER"/>
    <property type="match status" value="1"/>
</dbReference>
<evidence type="ECO:0000256" key="2">
    <source>
        <dbReference type="ARBA" id="ARBA00007362"/>
    </source>
</evidence>
<evidence type="ECO:0000256" key="5">
    <source>
        <dbReference type="ARBA" id="ARBA00022989"/>
    </source>
</evidence>
<feature type="domain" description="EamA" evidence="8">
    <location>
        <begin position="9"/>
        <end position="141"/>
    </location>
</feature>
<feature type="transmembrane region" description="Helical" evidence="7">
    <location>
        <begin position="72"/>
        <end position="94"/>
    </location>
</feature>
<sequence length="320" mass="34032">MQQNGLKLAYTFAVLNAVIIGFSFFFTKVALGHAGPLDTLTYRFAASFAVMSIPVAFGWVKISYRGKPVLKALLLAAMYPLGFFTLQVFGLQHATSAEGGILYSFTPVVTMIIASIFLKETTTLLQKLCIFLSVFGVVFIFIMKGGSLHLSNMTGIVLLFLTCLAFAGYSVLARSLSSHFSPAELSYLMMGIGFAVFLITSLTGHVASGTLGDFLQPLQSGTFILSAVYLGVIASLVTTLTSTYILSKIEASLMSVFTNLSTIVSIGAGAVLLGEDITVYHWIGSLLIIAGVIGTNWLGRKKAKASAKAALPVPLSTSSK</sequence>
<dbReference type="PANTHER" id="PTHR32322:SF18">
    <property type="entry name" value="S-ADENOSYLMETHIONINE_S-ADENOSYLHOMOCYSTEINE TRANSPORTER"/>
    <property type="match status" value="1"/>
</dbReference>
<proteinExistence type="inferred from homology"/>
<feature type="transmembrane region" description="Helical" evidence="7">
    <location>
        <begin position="185"/>
        <end position="203"/>
    </location>
</feature>
<feature type="transmembrane region" description="Helical" evidence="7">
    <location>
        <begin position="40"/>
        <end position="60"/>
    </location>
</feature>
<dbReference type="EMBL" id="LVWI01000038">
    <property type="protein sequence ID" value="OKP86485.1"/>
    <property type="molecule type" value="Genomic_DNA"/>
</dbReference>
<evidence type="ECO:0000256" key="7">
    <source>
        <dbReference type="SAM" id="Phobius"/>
    </source>
</evidence>
<dbReference type="Proteomes" id="UP000186058">
    <property type="component" value="Unassembled WGS sequence"/>
</dbReference>
<evidence type="ECO:0000313" key="9">
    <source>
        <dbReference type="EMBL" id="OKP86485.1"/>
    </source>
</evidence>
<protein>
    <submittedName>
        <fullName evidence="9">Transporter</fullName>
    </submittedName>
</protein>
<name>A0ABX3EN11_9BACL</name>
<feature type="transmembrane region" description="Helical" evidence="7">
    <location>
        <begin position="223"/>
        <end position="246"/>
    </location>
</feature>
<gene>
    <name evidence="9" type="ORF">A3844_13155</name>
</gene>
<dbReference type="InterPro" id="IPR037185">
    <property type="entry name" value="EmrE-like"/>
</dbReference>
<feature type="transmembrane region" description="Helical" evidence="7">
    <location>
        <begin position="100"/>
        <end position="118"/>
    </location>
</feature>
<evidence type="ECO:0000256" key="1">
    <source>
        <dbReference type="ARBA" id="ARBA00004651"/>
    </source>
</evidence>
<dbReference type="SUPFAM" id="SSF103481">
    <property type="entry name" value="Multidrug resistance efflux transporter EmrE"/>
    <property type="match status" value="2"/>
</dbReference>
<feature type="transmembrane region" description="Helical" evidence="7">
    <location>
        <begin position="155"/>
        <end position="173"/>
    </location>
</feature>
<evidence type="ECO:0000313" key="10">
    <source>
        <dbReference type="Proteomes" id="UP000186058"/>
    </source>
</evidence>
<evidence type="ECO:0000256" key="4">
    <source>
        <dbReference type="ARBA" id="ARBA00022692"/>
    </source>
</evidence>
<evidence type="ECO:0000256" key="6">
    <source>
        <dbReference type="ARBA" id="ARBA00023136"/>
    </source>
</evidence>
<feature type="domain" description="EamA" evidence="8">
    <location>
        <begin position="154"/>
        <end position="296"/>
    </location>
</feature>
<keyword evidence="10" id="KW-1185">Reference proteome</keyword>
<organism evidence="9 10">
    <name type="scientific">Paenibacillus helianthi</name>
    <dbReference type="NCBI Taxonomy" id="1349432"/>
    <lineage>
        <taxon>Bacteria</taxon>
        <taxon>Bacillati</taxon>
        <taxon>Bacillota</taxon>
        <taxon>Bacilli</taxon>
        <taxon>Bacillales</taxon>
        <taxon>Paenibacillaceae</taxon>
        <taxon>Paenibacillus</taxon>
    </lineage>
</organism>
<feature type="transmembrane region" description="Helical" evidence="7">
    <location>
        <begin position="279"/>
        <end position="298"/>
    </location>
</feature>
<comment type="caution">
    <text evidence="9">The sequence shown here is derived from an EMBL/GenBank/DDBJ whole genome shotgun (WGS) entry which is preliminary data.</text>
</comment>
<keyword evidence="4 7" id="KW-0812">Transmembrane</keyword>
<dbReference type="Gene3D" id="1.10.3730.20">
    <property type="match status" value="1"/>
</dbReference>
<comment type="subcellular location">
    <subcellularLocation>
        <location evidence="1">Cell membrane</location>
        <topology evidence="1">Multi-pass membrane protein</topology>
    </subcellularLocation>
</comment>
<evidence type="ECO:0000259" key="8">
    <source>
        <dbReference type="Pfam" id="PF00892"/>
    </source>
</evidence>
<dbReference type="RefSeq" id="WP_074107646.1">
    <property type="nucleotide sequence ID" value="NZ_LVWI01000038.1"/>
</dbReference>
<dbReference type="Pfam" id="PF00892">
    <property type="entry name" value="EamA"/>
    <property type="match status" value="2"/>
</dbReference>
<feature type="transmembrane region" description="Helical" evidence="7">
    <location>
        <begin position="253"/>
        <end position="273"/>
    </location>
</feature>